<dbReference type="Proteomes" id="UP000544054">
    <property type="component" value="Unassembled WGS sequence"/>
</dbReference>
<proteinExistence type="predicted"/>
<evidence type="ECO:0000313" key="1">
    <source>
        <dbReference type="EMBL" id="NML69981.1"/>
    </source>
</evidence>
<dbReference type="RefSeq" id="WP_169234522.1">
    <property type="nucleotide sequence ID" value="NZ_JABBGI010000010.1"/>
</dbReference>
<dbReference type="EMBL" id="JABBGI010000010">
    <property type="protein sequence ID" value="NML69981.1"/>
    <property type="molecule type" value="Genomic_DNA"/>
</dbReference>
<reference evidence="1 2" key="1">
    <citation type="submission" date="2020-04" db="EMBL/GenBank/DDBJ databases">
        <title>Chryseobacterium sp. RP-3-3 sp. nov., isolated from Jeju soil.</title>
        <authorList>
            <person name="Dahal R.H."/>
        </authorList>
    </citation>
    <scope>NUCLEOTIDE SEQUENCE [LARGE SCALE GENOMIC DNA]</scope>
    <source>
        <strain evidence="1 2">RP-3-3</strain>
    </source>
</reference>
<evidence type="ECO:0000313" key="2">
    <source>
        <dbReference type="Proteomes" id="UP000544054"/>
    </source>
</evidence>
<name>A0A7Y0AMD2_9FLAO</name>
<sequence length="102" mass="11682">MRFYIPNIEEPEGLYSGVKKFMSSQGFNVEEQRYRSISYTHNGKERRESVGIKNSSINEEVLIIFKAGAMFLVCTANRGVLRGVPILVGTHEILGFEYFEKE</sequence>
<dbReference type="AlphaFoldDB" id="A0A7Y0AMD2"/>
<gene>
    <name evidence="1" type="ORF">HHL23_09230</name>
</gene>
<protein>
    <submittedName>
        <fullName evidence="1">Uncharacterized protein</fullName>
    </submittedName>
</protein>
<organism evidence="1 2">
    <name type="scientific">Chryseobacterium antibioticum</name>
    <dbReference type="NCBI Taxonomy" id="2728847"/>
    <lineage>
        <taxon>Bacteria</taxon>
        <taxon>Pseudomonadati</taxon>
        <taxon>Bacteroidota</taxon>
        <taxon>Flavobacteriia</taxon>
        <taxon>Flavobacteriales</taxon>
        <taxon>Weeksellaceae</taxon>
        <taxon>Chryseobacterium group</taxon>
        <taxon>Chryseobacterium</taxon>
    </lineage>
</organism>
<keyword evidence="2" id="KW-1185">Reference proteome</keyword>
<accession>A0A7Y0AMD2</accession>
<comment type="caution">
    <text evidence="1">The sequence shown here is derived from an EMBL/GenBank/DDBJ whole genome shotgun (WGS) entry which is preliminary data.</text>
</comment>